<evidence type="ECO:0000256" key="4">
    <source>
        <dbReference type="ARBA" id="ARBA00022692"/>
    </source>
</evidence>
<evidence type="ECO:0000313" key="12">
    <source>
        <dbReference type="Proteomes" id="UP000790347"/>
    </source>
</evidence>
<dbReference type="EC" id="2.4.1.-" evidence="10"/>
<dbReference type="EMBL" id="ASGP02000007">
    <property type="protein sequence ID" value="KAH9497247.1"/>
    <property type="molecule type" value="Genomic_DNA"/>
</dbReference>
<evidence type="ECO:0000313" key="11">
    <source>
        <dbReference type="EMBL" id="KAH9497247.1"/>
    </source>
</evidence>
<keyword evidence="6 10" id="KW-1133">Transmembrane helix</keyword>
<evidence type="ECO:0000256" key="9">
    <source>
        <dbReference type="ARBA" id="ARBA00023180"/>
    </source>
</evidence>
<dbReference type="GO" id="GO:0032580">
    <property type="term" value="C:Golgi cisterna membrane"/>
    <property type="evidence" value="ECO:0007669"/>
    <property type="project" value="UniProtKB-SubCell"/>
</dbReference>
<dbReference type="Proteomes" id="UP000790347">
    <property type="component" value="Unassembled WGS sequence"/>
</dbReference>
<keyword evidence="3 10" id="KW-0808">Transferase</keyword>
<evidence type="ECO:0000256" key="1">
    <source>
        <dbReference type="ARBA" id="ARBA00004447"/>
    </source>
</evidence>
<keyword evidence="4 10" id="KW-0812">Transmembrane</keyword>
<sequence length="763" mass="89006">MMMKKNYGKSFRTLKQAIHIVIGIIIGSWITCQFRLINYENFKKDILYQLCSYRSSWLYDNDNDVIHVSTKNDLAHTFHSIHNMTSTNHQRKLLLIGVMTAKSFLDTRAQTIYDTWGRDLPGDVLFFTSSNQKTNSNLPFVALPQVDDSYPPQKKSFFMFKFMNDYFGDRYKFFMRADDDVFVNVERLKNFLESLNSSESIYIGQTGVGNKEEFGQLNLDSHDNFCMGGPGVIISFKSLAKIASNVKYCLQNLYSTHEDVEIGRCLRQFAGISCTWSYDMQNLFHHNSSIQTSILNDMIPSKDLLNALTIHPIKNPNAMKNLYRYFKSIDHQNLNFQITKLFRRLNILLIATTNLNYDWKDLLSMKFKTLINIKRLANEAENIGFYPSLKVLFTKTLTNPTWKFFTQKLYTEKSLNPKKNIEKDIVQAFNQNIEQIMNTLNHNSFKKGTLFDYHSLHYGYVRSTQSIGTQFVLDFLMMYRKYQGKRLTIPIRKHVYAVQTFSPTRLLRLEDKPVDIVNVIVPLAGRILTFKRFVRNFIQVYRQDDRLTLTVVLFPNHSNQTVSEIEIIMKEFSGTKNILQVDGKFSRGTALQQSSLLFNNSSLLFFLDVDMLFTEQVLHRVRRNTIFKQQVYYPIVFSQYQNSLKKLITKNESIDDQEFGYWRQFGYGIVSVYNQDLISVGGYDTNINGWGMEDVNLYDRFIASNLTIFRSADPDLIHIYHAIHCDNKLSSIQYEMCLGTKFFSLDSINTISTFIQQNHLLLD</sequence>
<keyword evidence="12" id="KW-1185">Reference proteome</keyword>
<organism evidence="11 12">
    <name type="scientific">Dermatophagoides farinae</name>
    <name type="common">American house dust mite</name>
    <dbReference type="NCBI Taxonomy" id="6954"/>
    <lineage>
        <taxon>Eukaryota</taxon>
        <taxon>Metazoa</taxon>
        <taxon>Ecdysozoa</taxon>
        <taxon>Arthropoda</taxon>
        <taxon>Chelicerata</taxon>
        <taxon>Arachnida</taxon>
        <taxon>Acari</taxon>
        <taxon>Acariformes</taxon>
        <taxon>Sarcoptiformes</taxon>
        <taxon>Astigmata</taxon>
        <taxon>Psoroptidia</taxon>
        <taxon>Analgoidea</taxon>
        <taxon>Pyroglyphidae</taxon>
        <taxon>Dermatophagoidinae</taxon>
        <taxon>Dermatophagoides</taxon>
    </lineage>
</organism>
<dbReference type="FunFam" id="3.90.550.50:FF:000004">
    <property type="entry name" value="Hexosyltransferase"/>
    <property type="match status" value="1"/>
</dbReference>
<evidence type="ECO:0000256" key="7">
    <source>
        <dbReference type="ARBA" id="ARBA00023034"/>
    </source>
</evidence>
<protein>
    <recommendedName>
        <fullName evidence="10">Hexosyltransferase</fullName>
        <ecNumber evidence="10">2.4.1.-</ecNumber>
    </recommendedName>
</protein>
<keyword evidence="5 10" id="KW-0735">Signal-anchor</keyword>
<keyword evidence="7 10" id="KW-0333">Golgi apparatus</keyword>
<keyword evidence="9" id="KW-0325">Glycoprotein</keyword>
<name>A0A922HLQ1_DERFA</name>
<gene>
    <name evidence="11" type="primary">CHSY1</name>
    <name evidence="11" type="ORF">DERF_013250</name>
</gene>
<proteinExistence type="inferred from homology"/>
<dbReference type="Pfam" id="PF05679">
    <property type="entry name" value="CHGN"/>
    <property type="match status" value="1"/>
</dbReference>
<dbReference type="SUPFAM" id="SSF53448">
    <property type="entry name" value="Nucleotide-diphospho-sugar transferases"/>
    <property type="match status" value="1"/>
</dbReference>
<dbReference type="GO" id="GO:0047238">
    <property type="term" value="F:glucuronosyl-N-acetylgalactosaminyl-proteoglycan 4-beta-N-acetylgalactosaminyltransferase activity"/>
    <property type="evidence" value="ECO:0007669"/>
    <property type="project" value="TreeGrafter"/>
</dbReference>
<dbReference type="PANTHER" id="PTHR12369">
    <property type="entry name" value="CHONDROITIN SYNTHASE"/>
    <property type="match status" value="1"/>
</dbReference>
<comment type="subcellular location">
    <subcellularLocation>
        <location evidence="1 10">Golgi apparatus</location>
        <location evidence="1 10">Golgi stack membrane</location>
        <topology evidence="1 10">Single-pass type II membrane protein</topology>
    </subcellularLocation>
</comment>
<evidence type="ECO:0000256" key="8">
    <source>
        <dbReference type="ARBA" id="ARBA00023136"/>
    </source>
</evidence>
<keyword evidence="8 10" id="KW-0472">Membrane</keyword>
<dbReference type="Gene3D" id="3.90.550.50">
    <property type="match status" value="1"/>
</dbReference>
<comment type="caution">
    <text evidence="11">The sequence shown here is derived from an EMBL/GenBank/DDBJ whole genome shotgun (WGS) entry which is preliminary data.</text>
</comment>
<reference evidence="11" key="2">
    <citation type="journal article" date="2022" name="Res Sq">
        <title>Comparative Genomics Reveals Insights into the Divergent Evolution of Astigmatic Mites and Household Pest Adaptations.</title>
        <authorList>
            <person name="Xiong Q."/>
            <person name="Wan A.T.-Y."/>
            <person name="Liu X.-Y."/>
            <person name="Fung C.S.-H."/>
            <person name="Xiao X."/>
            <person name="Malainual N."/>
            <person name="Hou J."/>
            <person name="Wang L."/>
            <person name="Wang M."/>
            <person name="Yang K."/>
            <person name="Cui Y."/>
            <person name="Leung E."/>
            <person name="Nong W."/>
            <person name="Shin S.-K."/>
            <person name="Au S."/>
            <person name="Jeong K.Y."/>
            <person name="Chew F.T."/>
            <person name="Hui J."/>
            <person name="Leung T.F."/>
            <person name="Tungtrongchitr A."/>
            <person name="Zhong N."/>
            <person name="Liu Z."/>
            <person name="Tsui S."/>
        </authorList>
    </citation>
    <scope>NUCLEOTIDE SEQUENCE</scope>
    <source>
        <strain evidence="11">Derf</strain>
        <tissue evidence="11">Whole organism</tissue>
    </source>
</reference>
<dbReference type="PANTHER" id="PTHR12369:SF11">
    <property type="entry name" value="HEXOSYLTRANSFERASE"/>
    <property type="match status" value="1"/>
</dbReference>
<evidence type="ECO:0000256" key="3">
    <source>
        <dbReference type="ARBA" id="ARBA00022679"/>
    </source>
</evidence>
<evidence type="ECO:0000256" key="5">
    <source>
        <dbReference type="ARBA" id="ARBA00022968"/>
    </source>
</evidence>
<dbReference type="AlphaFoldDB" id="A0A922HLQ1"/>
<evidence type="ECO:0000256" key="10">
    <source>
        <dbReference type="RuleBase" id="RU364016"/>
    </source>
</evidence>
<reference evidence="11" key="1">
    <citation type="submission" date="2013-05" db="EMBL/GenBank/DDBJ databases">
        <authorList>
            <person name="Yim A.K.Y."/>
            <person name="Chan T.F."/>
            <person name="Ji K.M."/>
            <person name="Liu X.Y."/>
            <person name="Zhou J.W."/>
            <person name="Li R.Q."/>
            <person name="Yang K.Y."/>
            <person name="Li J."/>
            <person name="Li M."/>
            <person name="Law P.T.W."/>
            <person name="Wu Y.L."/>
            <person name="Cai Z.L."/>
            <person name="Qin H."/>
            <person name="Bao Y."/>
            <person name="Leung R.K.K."/>
            <person name="Ng P.K.S."/>
            <person name="Zou J."/>
            <person name="Zhong X.J."/>
            <person name="Ran P.X."/>
            <person name="Zhong N.S."/>
            <person name="Liu Z.G."/>
            <person name="Tsui S.K.W."/>
        </authorList>
    </citation>
    <scope>NUCLEOTIDE SEQUENCE</scope>
    <source>
        <strain evidence="11">Derf</strain>
        <tissue evidence="11">Whole organism</tissue>
    </source>
</reference>
<comment type="similarity">
    <text evidence="2 10">Belongs to the chondroitin N-acetylgalactosaminyltransferase family.</text>
</comment>
<evidence type="ECO:0000256" key="6">
    <source>
        <dbReference type="ARBA" id="ARBA00022989"/>
    </source>
</evidence>
<dbReference type="Gene3D" id="3.90.550.10">
    <property type="entry name" value="Spore Coat Polysaccharide Biosynthesis Protein SpsA, Chain A"/>
    <property type="match status" value="1"/>
</dbReference>
<dbReference type="InterPro" id="IPR008428">
    <property type="entry name" value="Chond_GalNAc"/>
</dbReference>
<evidence type="ECO:0000256" key="2">
    <source>
        <dbReference type="ARBA" id="ARBA00009239"/>
    </source>
</evidence>
<dbReference type="InterPro" id="IPR051227">
    <property type="entry name" value="CS_glycosyltransferase"/>
</dbReference>
<accession>A0A922HLQ1</accession>
<dbReference type="InterPro" id="IPR029044">
    <property type="entry name" value="Nucleotide-diphossugar_trans"/>
</dbReference>
<feature type="transmembrane region" description="Helical" evidence="10">
    <location>
        <begin position="20"/>
        <end position="37"/>
    </location>
</feature>